<reference evidence="2" key="1">
    <citation type="submission" date="2017-02" db="UniProtKB">
        <authorList>
            <consortium name="WormBaseParasite"/>
        </authorList>
    </citation>
    <scope>IDENTIFICATION</scope>
</reference>
<protein>
    <submittedName>
        <fullName evidence="2">RNase H domain-containing protein</fullName>
    </submittedName>
</protein>
<accession>A0A0N4W892</accession>
<feature type="compositionally biased region" description="Basic and acidic residues" evidence="1">
    <location>
        <begin position="73"/>
        <end position="87"/>
    </location>
</feature>
<dbReference type="WBParaSite" id="HPLM_0000640901-mRNA-1">
    <property type="protein sequence ID" value="HPLM_0000640901-mRNA-1"/>
    <property type="gene ID" value="HPLM_0000640901"/>
</dbReference>
<feature type="compositionally biased region" description="Low complexity" evidence="1">
    <location>
        <begin position="57"/>
        <end position="71"/>
    </location>
</feature>
<evidence type="ECO:0000313" key="2">
    <source>
        <dbReference type="WBParaSite" id="HPLM_0000640901-mRNA-1"/>
    </source>
</evidence>
<organism evidence="2">
    <name type="scientific">Haemonchus placei</name>
    <name type="common">Barber's pole worm</name>
    <dbReference type="NCBI Taxonomy" id="6290"/>
    <lineage>
        <taxon>Eukaryota</taxon>
        <taxon>Metazoa</taxon>
        <taxon>Ecdysozoa</taxon>
        <taxon>Nematoda</taxon>
        <taxon>Chromadorea</taxon>
        <taxon>Rhabditida</taxon>
        <taxon>Rhabditina</taxon>
        <taxon>Rhabditomorpha</taxon>
        <taxon>Strongyloidea</taxon>
        <taxon>Trichostrongylidae</taxon>
        <taxon>Haemonchus</taxon>
    </lineage>
</organism>
<evidence type="ECO:0000256" key="1">
    <source>
        <dbReference type="SAM" id="MobiDB-lite"/>
    </source>
</evidence>
<proteinExistence type="predicted"/>
<feature type="region of interest" description="Disordered" evidence="1">
    <location>
        <begin position="57"/>
        <end position="109"/>
    </location>
</feature>
<name>A0A0N4W892_HAEPC</name>
<sequence length="109" mass="12662">MAGSDTFRGRFRFYRSPFAKFLQNPCSVGRNTIEGDKGINDTWQGCNANAKIFTDGSFRSRSQRNSSQQRSWYEAKDREHGLHCESLKKKRPNTRQTSISKFYWPKASD</sequence>
<dbReference type="AlphaFoldDB" id="A0A0N4W892"/>